<dbReference type="InterPro" id="IPR036396">
    <property type="entry name" value="Cyt_P450_sf"/>
</dbReference>
<dbReference type="Proteomes" id="UP001215712">
    <property type="component" value="Unassembled WGS sequence"/>
</dbReference>
<evidence type="ECO:0000256" key="6">
    <source>
        <dbReference type="RuleBase" id="RU000461"/>
    </source>
</evidence>
<name>A0AAD6HLI3_9EURO</name>
<keyword evidence="8" id="KW-1185">Reference proteome</keyword>
<keyword evidence="5 6" id="KW-0349">Heme</keyword>
<evidence type="ECO:0000256" key="1">
    <source>
        <dbReference type="ARBA" id="ARBA00010617"/>
    </source>
</evidence>
<dbReference type="SUPFAM" id="SSF48264">
    <property type="entry name" value="Cytochrome P450"/>
    <property type="match status" value="1"/>
</dbReference>
<dbReference type="InterPro" id="IPR001128">
    <property type="entry name" value="Cyt_P450"/>
</dbReference>
<dbReference type="PRINTS" id="PR00463">
    <property type="entry name" value="EP450I"/>
</dbReference>
<dbReference type="Pfam" id="PF00067">
    <property type="entry name" value="p450"/>
    <property type="match status" value="1"/>
</dbReference>
<dbReference type="PANTHER" id="PTHR46300">
    <property type="entry name" value="P450, PUTATIVE (EUROFUNG)-RELATED-RELATED"/>
    <property type="match status" value="1"/>
</dbReference>
<keyword evidence="6" id="KW-0503">Monooxygenase</keyword>
<dbReference type="GO" id="GO:0004497">
    <property type="term" value="F:monooxygenase activity"/>
    <property type="evidence" value="ECO:0007669"/>
    <property type="project" value="UniProtKB-KW"/>
</dbReference>
<dbReference type="GO" id="GO:0016705">
    <property type="term" value="F:oxidoreductase activity, acting on paired donors, with incorporation or reduction of molecular oxygen"/>
    <property type="evidence" value="ECO:0007669"/>
    <property type="project" value="InterPro"/>
</dbReference>
<keyword evidence="4 5" id="KW-0408">Iron</keyword>
<accession>A0AAD6HLI3</accession>
<dbReference type="PRINTS" id="PR00385">
    <property type="entry name" value="P450"/>
</dbReference>
<dbReference type="PROSITE" id="PS00086">
    <property type="entry name" value="CYTOCHROME_P450"/>
    <property type="match status" value="1"/>
</dbReference>
<dbReference type="EMBL" id="JAQJAN010000007">
    <property type="protein sequence ID" value="KAJ5726908.1"/>
    <property type="molecule type" value="Genomic_DNA"/>
</dbReference>
<organism evidence="7 8">
    <name type="scientific">Penicillium malachiteum</name>
    <dbReference type="NCBI Taxonomy" id="1324776"/>
    <lineage>
        <taxon>Eukaryota</taxon>
        <taxon>Fungi</taxon>
        <taxon>Dikarya</taxon>
        <taxon>Ascomycota</taxon>
        <taxon>Pezizomycotina</taxon>
        <taxon>Eurotiomycetes</taxon>
        <taxon>Eurotiomycetidae</taxon>
        <taxon>Eurotiales</taxon>
        <taxon>Aspergillaceae</taxon>
        <taxon>Penicillium</taxon>
    </lineage>
</organism>
<sequence length="540" mass="61493">MTLLTVGTLASVAICLVFHVLTSTLGRRRTPKGLRDVPVAGNQAALMSTYPQRQLQKWSREHRELFKVRLGGEQWIFVNSPAAVKEIFDRQSQYSSSRAPSPVVSDLLSGGMRFLLMPYSPQWRKLRAIVHKLLTPKSSNTFLPSQEFEAKRLMWDILTDNKNQENFYMHIRRYATSVVLTSTYGRRVSVWDCEDVREIYGLMQEFSEIATPGKHIAEILPVLARLPTSMQWWRKPVLQSFNRQAAIWMKYWTRLKEQMDLNQAPECFVKQFIETDYEKNHISELQAAFVAGTMIEAGSETTSSALNSCVRYLAAYPDTQAKAYAEVRRVIGENRVPSFDDEQDLPYIRACVKEILRIRPVTNIGTPHYTTADIVYKDYFIPANTVVSINQYALHFDPDRYDKPDDFIPDRYLNHALKAGAYAAHPDPYERDHFDFGAGRRICPGMHLAENSLFITIASLVWAFEILPPISDGKVGTVDVSDAAYEEGVNTLPKPGKLRFVPRSKTVDKTIKVKWEQAEKDGYMLGSIKVDSEGMVAGIK</sequence>
<keyword evidence="2 5" id="KW-0479">Metal-binding</keyword>
<dbReference type="InterPro" id="IPR050364">
    <property type="entry name" value="Cytochrome_P450_fung"/>
</dbReference>
<evidence type="ECO:0000313" key="7">
    <source>
        <dbReference type="EMBL" id="KAJ5726908.1"/>
    </source>
</evidence>
<gene>
    <name evidence="7" type="ORF">N7493_005935</name>
</gene>
<dbReference type="GO" id="GO:0020037">
    <property type="term" value="F:heme binding"/>
    <property type="evidence" value="ECO:0007669"/>
    <property type="project" value="InterPro"/>
</dbReference>
<comment type="similarity">
    <text evidence="1 6">Belongs to the cytochrome P450 family.</text>
</comment>
<dbReference type="InterPro" id="IPR017972">
    <property type="entry name" value="Cyt_P450_CS"/>
</dbReference>
<reference evidence="7" key="2">
    <citation type="submission" date="2023-01" db="EMBL/GenBank/DDBJ databases">
        <authorList>
            <person name="Petersen C."/>
        </authorList>
    </citation>
    <scope>NUCLEOTIDE SEQUENCE</scope>
    <source>
        <strain evidence="7">IBT 17514</strain>
    </source>
</reference>
<evidence type="ECO:0008006" key="9">
    <source>
        <dbReference type="Google" id="ProtNLM"/>
    </source>
</evidence>
<evidence type="ECO:0000256" key="5">
    <source>
        <dbReference type="PIRSR" id="PIRSR602401-1"/>
    </source>
</evidence>
<dbReference type="PANTHER" id="PTHR46300:SF11">
    <property type="entry name" value="OXIDOREDUCTASE, PUTATIVE-RELATED"/>
    <property type="match status" value="1"/>
</dbReference>
<comment type="caution">
    <text evidence="7">The sequence shown here is derived from an EMBL/GenBank/DDBJ whole genome shotgun (WGS) entry which is preliminary data.</text>
</comment>
<dbReference type="Gene3D" id="1.10.630.10">
    <property type="entry name" value="Cytochrome P450"/>
    <property type="match status" value="1"/>
</dbReference>
<evidence type="ECO:0000256" key="3">
    <source>
        <dbReference type="ARBA" id="ARBA00023002"/>
    </source>
</evidence>
<evidence type="ECO:0000256" key="4">
    <source>
        <dbReference type="ARBA" id="ARBA00023004"/>
    </source>
</evidence>
<keyword evidence="3 6" id="KW-0560">Oxidoreductase</keyword>
<proteinExistence type="inferred from homology"/>
<feature type="binding site" description="axial binding residue" evidence="5">
    <location>
        <position position="443"/>
    </location>
    <ligand>
        <name>heme</name>
        <dbReference type="ChEBI" id="CHEBI:30413"/>
    </ligand>
    <ligandPart>
        <name>Fe</name>
        <dbReference type="ChEBI" id="CHEBI:18248"/>
    </ligandPart>
</feature>
<reference evidence="7" key="1">
    <citation type="journal article" date="2023" name="IMA Fungus">
        <title>Comparative genomic study of the Penicillium genus elucidates a diverse pangenome and 15 lateral gene transfer events.</title>
        <authorList>
            <person name="Petersen C."/>
            <person name="Sorensen T."/>
            <person name="Nielsen M.R."/>
            <person name="Sondergaard T.E."/>
            <person name="Sorensen J.L."/>
            <person name="Fitzpatrick D.A."/>
            <person name="Frisvad J.C."/>
            <person name="Nielsen K.L."/>
        </authorList>
    </citation>
    <scope>NUCLEOTIDE SEQUENCE</scope>
    <source>
        <strain evidence="7">IBT 17514</strain>
    </source>
</reference>
<protein>
    <recommendedName>
        <fullName evidence="9">O-methylsterigmatocystin oxidoreductase</fullName>
    </recommendedName>
</protein>
<dbReference type="CDD" id="cd11065">
    <property type="entry name" value="CYP64-like"/>
    <property type="match status" value="1"/>
</dbReference>
<dbReference type="GO" id="GO:0043386">
    <property type="term" value="P:mycotoxin biosynthetic process"/>
    <property type="evidence" value="ECO:0007669"/>
    <property type="project" value="UniProtKB-ARBA"/>
</dbReference>
<evidence type="ECO:0000313" key="8">
    <source>
        <dbReference type="Proteomes" id="UP001215712"/>
    </source>
</evidence>
<dbReference type="AlphaFoldDB" id="A0AAD6HLI3"/>
<dbReference type="GO" id="GO:0005506">
    <property type="term" value="F:iron ion binding"/>
    <property type="evidence" value="ECO:0007669"/>
    <property type="project" value="InterPro"/>
</dbReference>
<dbReference type="InterPro" id="IPR002401">
    <property type="entry name" value="Cyt_P450_E_grp-I"/>
</dbReference>
<evidence type="ECO:0000256" key="2">
    <source>
        <dbReference type="ARBA" id="ARBA00022723"/>
    </source>
</evidence>
<comment type="cofactor">
    <cofactor evidence="5">
        <name>heme</name>
        <dbReference type="ChEBI" id="CHEBI:30413"/>
    </cofactor>
</comment>